<organism evidence="1 2">
    <name type="scientific">Trichomonas vaginalis (strain ATCC PRA-98 / G3)</name>
    <dbReference type="NCBI Taxonomy" id="412133"/>
    <lineage>
        <taxon>Eukaryota</taxon>
        <taxon>Metamonada</taxon>
        <taxon>Parabasalia</taxon>
        <taxon>Trichomonadida</taxon>
        <taxon>Trichomonadidae</taxon>
        <taxon>Trichomonas</taxon>
    </lineage>
</organism>
<gene>
    <name evidence="1" type="ORF">TVAG_306510</name>
</gene>
<reference evidence="1" key="2">
    <citation type="journal article" date="2007" name="Science">
        <title>Draft genome sequence of the sexually transmitted pathogen Trichomonas vaginalis.</title>
        <authorList>
            <person name="Carlton J.M."/>
            <person name="Hirt R.P."/>
            <person name="Silva J.C."/>
            <person name="Delcher A.L."/>
            <person name="Schatz M."/>
            <person name="Zhao Q."/>
            <person name="Wortman J.R."/>
            <person name="Bidwell S.L."/>
            <person name="Alsmark U.C.M."/>
            <person name="Besteiro S."/>
            <person name="Sicheritz-Ponten T."/>
            <person name="Noel C.J."/>
            <person name="Dacks J.B."/>
            <person name="Foster P.G."/>
            <person name="Simillion C."/>
            <person name="Van de Peer Y."/>
            <person name="Miranda-Saavedra D."/>
            <person name="Barton G.J."/>
            <person name="Westrop G.D."/>
            <person name="Mueller S."/>
            <person name="Dessi D."/>
            <person name="Fiori P.L."/>
            <person name="Ren Q."/>
            <person name="Paulsen I."/>
            <person name="Zhang H."/>
            <person name="Bastida-Corcuera F.D."/>
            <person name="Simoes-Barbosa A."/>
            <person name="Brown M.T."/>
            <person name="Hayes R.D."/>
            <person name="Mukherjee M."/>
            <person name="Okumura C.Y."/>
            <person name="Schneider R."/>
            <person name="Smith A.J."/>
            <person name="Vanacova S."/>
            <person name="Villalvazo M."/>
            <person name="Haas B.J."/>
            <person name="Pertea M."/>
            <person name="Feldblyum T.V."/>
            <person name="Utterback T.R."/>
            <person name="Shu C.L."/>
            <person name="Osoegawa K."/>
            <person name="de Jong P.J."/>
            <person name="Hrdy I."/>
            <person name="Horvathova L."/>
            <person name="Zubacova Z."/>
            <person name="Dolezal P."/>
            <person name="Malik S.B."/>
            <person name="Logsdon J.M. Jr."/>
            <person name="Henze K."/>
            <person name="Gupta A."/>
            <person name="Wang C.C."/>
            <person name="Dunne R.L."/>
            <person name="Upcroft J.A."/>
            <person name="Upcroft P."/>
            <person name="White O."/>
            <person name="Salzberg S.L."/>
            <person name="Tang P."/>
            <person name="Chiu C.-H."/>
            <person name="Lee Y.-S."/>
            <person name="Embley T.M."/>
            <person name="Coombs G.H."/>
            <person name="Mottram J.C."/>
            <person name="Tachezy J."/>
            <person name="Fraser-Liggett C.M."/>
            <person name="Johnson P.J."/>
        </authorList>
    </citation>
    <scope>NUCLEOTIDE SEQUENCE [LARGE SCALE GENOMIC DNA]</scope>
    <source>
        <strain evidence="1">G3</strain>
    </source>
</reference>
<keyword evidence="2" id="KW-1185">Reference proteome</keyword>
<dbReference type="RefSeq" id="XP_001579115.1">
    <property type="nucleotide sequence ID" value="XM_001579065.1"/>
</dbReference>
<dbReference type="AlphaFoldDB" id="A2DNE1"/>
<dbReference type="OrthoDB" id="10683317at2759"/>
<name>A2DNE1_TRIV3</name>
<dbReference type="InParanoid" id="A2DNE1"/>
<dbReference type="EMBL" id="DS113222">
    <property type="protein sequence ID" value="EAY18129.1"/>
    <property type="molecule type" value="Genomic_DNA"/>
</dbReference>
<evidence type="ECO:0000313" key="2">
    <source>
        <dbReference type="Proteomes" id="UP000001542"/>
    </source>
</evidence>
<reference evidence="1" key="1">
    <citation type="submission" date="2006-10" db="EMBL/GenBank/DDBJ databases">
        <authorList>
            <person name="Amadeo P."/>
            <person name="Zhao Q."/>
            <person name="Wortman J."/>
            <person name="Fraser-Liggett C."/>
            <person name="Carlton J."/>
        </authorList>
    </citation>
    <scope>NUCLEOTIDE SEQUENCE</scope>
    <source>
        <strain evidence="1">G3</strain>
    </source>
</reference>
<dbReference type="Proteomes" id="UP000001542">
    <property type="component" value="Unassembled WGS sequence"/>
</dbReference>
<dbReference type="VEuPathDB" id="TrichDB:TVAGG3_1024680"/>
<dbReference type="VEuPathDB" id="TrichDB:TVAG_306510"/>
<proteinExistence type="predicted"/>
<accession>A2DNE1</accession>
<evidence type="ECO:0000313" key="1">
    <source>
        <dbReference type="EMBL" id="EAY18129.1"/>
    </source>
</evidence>
<sequence length="389" mass="45691">MTGSPDFSRAKRVQEFLEANQINYRSNASVDSIEKFNSMDPNELPTLKVLFKGDGTLDGRCQLARYLKEHGFDFNDFFRNPSDIISEDHEVENPEEEARKYSEFLRNRGLYYRPISVEDYSTVVNMFRSMDLDHMKSLNVKIKSEGTLDGRCQMSIYLKNLGFDFNDFADSPGIVDWIARVFGVETISEQNKSFEQPQKQEESIPPVEEINEPIEKDQNQMPKFAFTSKQQPKPFKPVQKLPEMKPHPTKEGIKIKVSEFSTPKKENKWEKKEETKEIEIEIKNEDRPHKITFAFETAVFNKMKITYETPRLHSKAYKILTSEENILPDEDIYDVSSEEEVINAIKDKTKLSEKGREYVKNVKKYYKELRFPEKLERQFNKIIIRLENN</sequence>
<protein>
    <submittedName>
        <fullName evidence="1">Uncharacterized protein</fullName>
    </submittedName>
</protein>
<dbReference type="KEGG" id="tva:5463634"/>